<comment type="caution">
    <text evidence="2">The sequence shown here is derived from an EMBL/GenBank/DDBJ whole genome shotgun (WGS) entry which is preliminary data.</text>
</comment>
<dbReference type="Gene3D" id="3.50.50.60">
    <property type="entry name" value="FAD/NAD(P)-binding domain"/>
    <property type="match status" value="1"/>
</dbReference>
<dbReference type="InterPro" id="IPR036188">
    <property type="entry name" value="FAD/NAD-bd_sf"/>
</dbReference>
<gene>
    <name evidence="2" type="ORF">GCU60_16380</name>
</gene>
<reference evidence="2 3" key="1">
    <citation type="submission" date="2019-12" db="EMBL/GenBank/DDBJ databases">
        <title>the WGS of Blastococcus saxobsidens 67B17.</title>
        <authorList>
            <person name="Jiang Z."/>
        </authorList>
    </citation>
    <scope>NUCLEOTIDE SEQUENCE [LARGE SCALE GENOMIC DNA]</scope>
    <source>
        <strain evidence="2 3">67B17</strain>
    </source>
</reference>
<dbReference type="Proteomes" id="UP000479241">
    <property type="component" value="Unassembled WGS sequence"/>
</dbReference>
<dbReference type="PANTHER" id="PTHR13847">
    <property type="entry name" value="SARCOSINE DEHYDROGENASE-RELATED"/>
    <property type="match status" value="1"/>
</dbReference>
<accession>A0A6L9W696</accession>
<dbReference type="InterPro" id="IPR006076">
    <property type="entry name" value="FAD-dep_OxRdtase"/>
</dbReference>
<dbReference type="GO" id="GO:0005737">
    <property type="term" value="C:cytoplasm"/>
    <property type="evidence" value="ECO:0007669"/>
    <property type="project" value="TreeGrafter"/>
</dbReference>
<proteinExistence type="predicted"/>
<dbReference type="Gene3D" id="3.30.9.10">
    <property type="entry name" value="D-Amino Acid Oxidase, subunit A, domain 2"/>
    <property type="match status" value="1"/>
</dbReference>
<dbReference type="SUPFAM" id="SSF51905">
    <property type="entry name" value="FAD/NAD(P)-binding domain"/>
    <property type="match status" value="1"/>
</dbReference>
<dbReference type="EMBL" id="JAAGWG010000030">
    <property type="protein sequence ID" value="NEK87319.1"/>
    <property type="molecule type" value="Genomic_DNA"/>
</dbReference>
<evidence type="ECO:0000313" key="3">
    <source>
        <dbReference type="Proteomes" id="UP000479241"/>
    </source>
</evidence>
<organism evidence="2 3">
    <name type="scientific">Blastococcus saxobsidens</name>
    <dbReference type="NCBI Taxonomy" id="138336"/>
    <lineage>
        <taxon>Bacteria</taxon>
        <taxon>Bacillati</taxon>
        <taxon>Actinomycetota</taxon>
        <taxon>Actinomycetes</taxon>
        <taxon>Geodermatophilales</taxon>
        <taxon>Geodermatophilaceae</taxon>
        <taxon>Blastococcus</taxon>
    </lineage>
</organism>
<dbReference type="AlphaFoldDB" id="A0A6L9W696"/>
<protein>
    <submittedName>
        <fullName evidence="2">FAD-dependent oxidoreductase</fullName>
    </submittedName>
</protein>
<sequence>MQETLARESGTGTALLGSRRVDVCVVGGGLTGLWTAIRAKEQDPSLEVAVLEADVCGSGASGVNGGFAMTWWPKVKTLAKVMGTSDALRMAAASEAAVRDIGDFCRRHGIDAAFQPSGWLWAATNPSQMDSWQATLDDLAVLGAEPFKELSAAEVAEMSGSDQHLGGVFEAGVATVQPAALVRGLRSAAIAAGVHVWEHSPMTGLHRGRQGVTLTTPGGTVLAQRVALATSAWLARFREIRRHLIVLGSDVIATAPVPQLLEGSALPEGLAISDSRRLVHYYRSTDDGRIVFGKGGGRLAFRGRIDREEWSKNSRPADVHAHLTRMYPATANTDITHAWSGPVDYSSDALPFFGRLGGDPRVVYGVGFSGNGVGPSGLGGRIMASLLLGADDEWSNSPMVRKPRMWLPPEPIRYVGGRVVRTALVNKEVAEDDGRRPSRVATLLASLDPTSFVG</sequence>
<name>A0A6L9W696_9ACTN</name>
<dbReference type="Pfam" id="PF01266">
    <property type="entry name" value="DAO"/>
    <property type="match status" value="1"/>
</dbReference>
<dbReference type="PANTHER" id="PTHR13847:SF285">
    <property type="entry name" value="FAD DEPENDENT OXIDOREDUCTASE DOMAIN-CONTAINING PROTEIN"/>
    <property type="match status" value="1"/>
</dbReference>
<feature type="domain" description="FAD dependent oxidoreductase" evidence="1">
    <location>
        <begin position="22"/>
        <end position="386"/>
    </location>
</feature>
<evidence type="ECO:0000259" key="1">
    <source>
        <dbReference type="Pfam" id="PF01266"/>
    </source>
</evidence>
<evidence type="ECO:0000313" key="2">
    <source>
        <dbReference type="EMBL" id="NEK87319.1"/>
    </source>
</evidence>